<feature type="region of interest" description="Disordered" evidence="1">
    <location>
        <begin position="47"/>
        <end position="85"/>
    </location>
</feature>
<evidence type="ECO:0000256" key="1">
    <source>
        <dbReference type="SAM" id="MobiDB-lite"/>
    </source>
</evidence>
<dbReference type="AlphaFoldDB" id="A0A4Y7TZG3"/>
<proteinExistence type="predicted"/>
<dbReference type="EMBL" id="QPFP01000001">
    <property type="protein sequence ID" value="TEB39555.1"/>
    <property type="molecule type" value="Genomic_DNA"/>
</dbReference>
<protein>
    <submittedName>
        <fullName evidence="2">Uncharacterized protein</fullName>
    </submittedName>
</protein>
<sequence>MCELNRSTLLTLLVRPSNSSRPSLLNPQLQCVRVFLSINSLISHIPSAVPDEPRTTANMAAGTQGKWSQDPPKPCDSRSEDCGPPLGASEFFLPCL</sequence>
<reference evidence="2 3" key="1">
    <citation type="journal article" date="2019" name="Nat. Ecol. Evol.">
        <title>Megaphylogeny resolves global patterns of mushroom evolution.</title>
        <authorList>
            <person name="Varga T."/>
            <person name="Krizsan K."/>
            <person name="Foldi C."/>
            <person name="Dima B."/>
            <person name="Sanchez-Garcia M."/>
            <person name="Sanchez-Ramirez S."/>
            <person name="Szollosi G.J."/>
            <person name="Szarkandi J.G."/>
            <person name="Papp V."/>
            <person name="Albert L."/>
            <person name="Andreopoulos W."/>
            <person name="Angelini C."/>
            <person name="Antonin V."/>
            <person name="Barry K.W."/>
            <person name="Bougher N.L."/>
            <person name="Buchanan P."/>
            <person name="Buyck B."/>
            <person name="Bense V."/>
            <person name="Catcheside P."/>
            <person name="Chovatia M."/>
            <person name="Cooper J."/>
            <person name="Damon W."/>
            <person name="Desjardin D."/>
            <person name="Finy P."/>
            <person name="Geml J."/>
            <person name="Haridas S."/>
            <person name="Hughes K."/>
            <person name="Justo A."/>
            <person name="Karasinski D."/>
            <person name="Kautmanova I."/>
            <person name="Kiss B."/>
            <person name="Kocsube S."/>
            <person name="Kotiranta H."/>
            <person name="LaButti K.M."/>
            <person name="Lechner B.E."/>
            <person name="Liimatainen K."/>
            <person name="Lipzen A."/>
            <person name="Lukacs Z."/>
            <person name="Mihaltcheva S."/>
            <person name="Morgado L.N."/>
            <person name="Niskanen T."/>
            <person name="Noordeloos M.E."/>
            <person name="Ohm R.A."/>
            <person name="Ortiz-Santana B."/>
            <person name="Ovrebo C."/>
            <person name="Racz N."/>
            <person name="Riley R."/>
            <person name="Savchenko A."/>
            <person name="Shiryaev A."/>
            <person name="Soop K."/>
            <person name="Spirin V."/>
            <person name="Szebenyi C."/>
            <person name="Tomsovsky M."/>
            <person name="Tulloss R.E."/>
            <person name="Uehling J."/>
            <person name="Grigoriev I.V."/>
            <person name="Vagvolgyi C."/>
            <person name="Papp T."/>
            <person name="Martin F.M."/>
            <person name="Miettinen O."/>
            <person name="Hibbett D.S."/>
            <person name="Nagy L.G."/>
        </authorList>
    </citation>
    <scope>NUCLEOTIDE SEQUENCE [LARGE SCALE GENOMIC DNA]</scope>
    <source>
        <strain evidence="2 3">FP101781</strain>
    </source>
</reference>
<evidence type="ECO:0000313" key="2">
    <source>
        <dbReference type="EMBL" id="TEB39555.1"/>
    </source>
</evidence>
<name>A0A4Y7TZG3_COPMI</name>
<keyword evidence="3" id="KW-1185">Reference proteome</keyword>
<gene>
    <name evidence="2" type="ORF">FA13DRAFT_1723776</name>
</gene>
<evidence type="ECO:0000313" key="3">
    <source>
        <dbReference type="Proteomes" id="UP000298030"/>
    </source>
</evidence>
<accession>A0A4Y7TZG3</accession>
<dbReference type="Proteomes" id="UP000298030">
    <property type="component" value="Unassembled WGS sequence"/>
</dbReference>
<comment type="caution">
    <text evidence="2">The sequence shown here is derived from an EMBL/GenBank/DDBJ whole genome shotgun (WGS) entry which is preliminary data.</text>
</comment>
<organism evidence="2 3">
    <name type="scientific">Coprinellus micaceus</name>
    <name type="common">Glistening ink-cap mushroom</name>
    <name type="synonym">Coprinus micaceus</name>
    <dbReference type="NCBI Taxonomy" id="71717"/>
    <lineage>
        <taxon>Eukaryota</taxon>
        <taxon>Fungi</taxon>
        <taxon>Dikarya</taxon>
        <taxon>Basidiomycota</taxon>
        <taxon>Agaricomycotina</taxon>
        <taxon>Agaricomycetes</taxon>
        <taxon>Agaricomycetidae</taxon>
        <taxon>Agaricales</taxon>
        <taxon>Agaricineae</taxon>
        <taxon>Psathyrellaceae</taxon>
        <taxon>Coprinellus</taxon>
    </lineage>
</organism>